<evidence type="ECO:0000313" key="19">
    <source>
        <dbReference type="Proteomes" id="UP000752814"/>
    </source>
</evidence>
<evidence type="ECO:0000256" key="13">
    <source>
        <dbReference type="ARBA" id="ARBA00023008"/>
    </source>
</evidence>
<evidence type="ECO:0000256" key="7">
    <source>
        <dbReference type="ARBA" id="ARBA00022741"/>
    </source>
</evidence>
<dbReference type="OMA" id="HWMLPAW"/>
<dbReference type="GO" id="GO:0016887">
    <property type="term" value="F:ATP hydrolysis activity"/>
    <property type="evidence" value="ECO:0007669"/>
    <property type="project" value="InterPro"/>
</dbReference>
<keyword evidence="10" id="KW-0460">Magnesium</keyword>
<dbReference type="CDD" id="cd02094">
    <property type="entry name" value="P-type_ATPase_Cu-like"/>
    <property type="match status" value="1"/>
</dbReference>
<evidence type="ECO:0000259" key="17">
    <source>
        <dbReference type="PROSITE" id="PS50846"/>
    </source>
</evidence>
<keyword evidence="15 16" id="KW-0472">Membrane</keyword>
<feature type="transmembrane region" description="Helical" evidence="16">
    <location>
        <begin position="436"/>
        <end position="459"/>
    </location>
</feature>
<evidence type="ECO:0000256" key="16">
    <source>
        <dbReference type="SAM" id="Phobius"/>
    </source>
</evidence>
<keyword evidence="5" id="KW-0479">Metal-binding</keyword>
<feature type="transmembrane region" description="Helical" evidence="16">
    <location>
        <begin position="219"/>
        <end position="242"/>
    </location>
</feature>
<dbReference type="EMBL" id="LVVT01000001">
    <property type="protein sequence ID" value="TQS84887.1"/>
    <property type="molecule type" value="Genomic_DNA"/>
</dbReference>
<dbReference type="NCBIfam" id="TIGR01511">
    <property type="entry name" value="ATPase-IB1_Cu"/>
    <property type="match status" value="1"/>
</dbReference>
<dbReference type="InterPro" id="IPR023299">
    <property type="entry name" value="ATPase_P-typ_cyto_dom_N"/>
</dbReference>
<dbReference type="PROSITE" id="PS01047">
    <property type="entry name" value="HMA_1"/>
    <property type="match status" value="1"/>
</dbReference>
<dbReference type="InterPro" id="IPR006121">
    <property type="entry name" value="HMA_dom"/>
</dbReference>
<feature type="transmembrane region" description="Helical" evidence="16">
    <location>
        <begin position="774"/>
        <end position="794"/>
    </location>
</feature>
<dbReference type="InterPro" id="IPR027256">
    <property type="entry name" value="P-typ_ATPase_IB"/>
</dbReference>
<evidence type="ECO:0000256" key="5">
    <source>
        <dbReference type="ARBA" id="ARBA00022723"/>
    </source>
</evidence>
<evidence type="ECO:0000256" key="10">
    <source>
        <dbReference type="ARBA" id="ARBA00022842"/>
    </source>
</evidence>
<proteinExistence type="inferred from homology"/>
<dbReference type="Gene3D" id="3.40.50.1000">
    <property type="entry name" value="HAD superfamily/HAD-like"/>
    <property type="match status" value="1"/>
</dbReference>
<protein>
    <recommendedName>
        <fullName evidence="17">HMA domain-containing protein</fullName>
    </recommendedName>
</protein>
<dbReference type="SFLD" id="SFLDG00002">
    <property type="entry name" value="C1.7:_P-type_atpase_like"/>
    <property type="match status" value="1"/>
</dbReference>
<dbReference type="Gene3D" id="3.40.1110.10">
    <property type="entry name" value="Calcium-transporting ATPase, cytoplasmic domain N"/>
    <property type="match status" value="1"/>
</dbReference>
<dbReference type="Gene3D" id="3.30.70.100">
    <property type="match status" value="2"/>
</dbReference>
<accession>A0A8J8TEL9</accession>
<dbReference type="InterPro" id="IPR006122">
    <property type="entry name" value="HMA_Cu_ion-bd"/>
</dbReference>
<dbReference type="InterPro" id="IPR036412">
    <property type="entry name" value="HAD-like_sf"/>
</dbReference>
<feature type="transmembrane region" description="Helical" evidence="16">
    <location>
        <begin position="248"/>
        <end position="268"/>
    </location>
</feature>
<dbReference type="SUPFAM" id="SSF81665">
    <property type="entry name" value="Calcium ATPase, transmembrane domain M"/>
    <property type="match status" value="1"/>
</dbReference>
<dbReference type="InterPro" id="IPR059000">
    <property type="entry name" value="ATPase_P-type_domA"/>
</dbReference>
<dbReference type="SUPFAM" id="SSF55008">
    <property type="entry name" value="HMA, heavy metal-associated domain"/>
    <property type="match status" value="2"/>
</dbReference>
<evidence type="ECO:0000256" key="14">
    <source>
        <dbReference type="ARBA" id="ARBA00023065"/>
    </source>
</evidence>
<dbReference type="PANTHER" id="PTHR43520:SF8">
    <property type="entry name" value="P-TYPE CU(+) TRANSPORTER"/>
    <property type="match status" value="1"/>
</dbReference>
<dbReference type="InterPro" id="IPR044492">
    <property type="entry name" value="P_typ_ATPase_HD_dom"/>
</dbReference>
<keyword evidence="13" id="KW-0186">Copper</keyword>
<dbReference type="PROSITE" id="PS50846">
    <property type="entry name" value="HMA_2"/>
    <property type="match status" value="2"/>
</dbReference>
<dbReference type="AlphaFoldDB" id="A0A8J8TEL9"/>
<dbReference type="RefSeq" id="WP_020448544.1">
    <property type="nucleotide sequence ID" value="NZ_CAYAYE010000003.1"/>
</dbReference>
<dbReference type="PROSITE" id="PS00154">
    <property type="entry name" value="ATPASE_E1_E2"/>
    <property type="match status" value="1"/>
</dbReference>
<dbReference type="PRINTS" id="PR00943">
    <property type="entry name" value="CUATPASE"/>
</dbReference>
<feature type="domain" description="HMA" evidence="17">
    <location>
        <begin position="8"/>
        <end position="74"/>
    </location>
</feature>
<dbReference type="InterPro" id="IPR017969">
    <property type="entry name" value="Heavy-metal-associated_CS"/>
</dbReference>
<dbReference type="GO" id="GO:0005524">
    <property type="term" value="F:ATP binding"/>
    <property type="evidence" value="ECO:0007669"/>
    <property type="project" value="UniProtKB-KW"/>
</dbReference>
<dbReference type="GO" id="GO:0012505">
    <property type="term" value="C:endomembrane system"/>
    <property type="evidence" value="ECO:0007669"/>
    <property type="project" value="UniProtKB-SubCell"/>
</dbReference>
<keyword evidence="3" id="KW-0813">Transport</keyword>
<evidence type="ECO:0000313" key="18">
    <source>
        <dbReference type="EMBL" id="TQS84887.1"/>
    </source>
</evidence>
<evidence type="ECO:0000256" key="12">
    <source>
        <dbReference type="ARBA" id="ARBA00022989"/>
    </source>
</evidence>
<dbReference type="SUPFAM" id="SSF81653">
    <property type="entry name" value="Calcium ATPase, transduction domain A"/>
    <property type="match status" value="1"/>
</dbReference>
<feature type="domain" description="HMA" evidence="17">
    <location>
        <begin position="76"/>
        <end position="142"/>
    </location>
</feature>
<dbReference type="SUPFAM" id="SSF56784">
    <property type="entry name" value="HAD-like"/>
    <property type="match status" value="1"/>
</dbReference>
<feature type="transmembrane region" description="Helical" evidence="16">
    <location>
        <begin position="402"/>
        <end position="424"/>
    </location>
</feature>
<dbReference type="InterPro" id="IPR023298">
    <property type="entry name" value="ATPase_P-typ_TM_dom_sf"/>
</dbReference>
<dbReference type="GO" id="GO:0005507">
    <property type="term" value="F:copper ion binding"/>
    <property type="evidence" value="ECO:0007669"/>
    <property type="project" value="InterPro"/>
</dbReference>
<dbReference type="InterPro" id="IPR001757">
    <property type="entry name" value="P_typ_ATPase"/>
</dbReference>
<comment type="subcellular location">
    <subcellularLocation>
        <location evidence="1">Endomembrane system</location>
        <topology evidence="1">Multi-pass membrane protein</topology>
    </subcellularLocation>
</comment>
<dbReference type="GO" id="GO:0043682">
    <property type="term" value="F:P-type divalent copper transporter activity"/>
    <property type="evidence" value="ECO:0007669"/>
    <property type="project" value="TreeGrafter"/>
</dbReference>
<dbReference type="InterPro" id="IPR023214">
    <property type="entry name" value="HAD_sf"/>
</dbReference>
<dbReference type="Pfam" id="PF00122">
    <property type="entry name" value="E1-E2_ATPase"/>
    <property type="match status" value="1"/>
</dbReference>
<dbReference type="SFLD" id="SFLDS00003">
    <property type="entry name" value="Haloacid_Dehalogenase"/>
    <property type="match status" value="1"/>
</dbReference>
<dbReference type="FunFam" id="2.70.150.10:FF:000002">
    <property type="entry name" value="Copper-transporting ATPase 1, putative"/>
    <property type="match status" value="1"/>
</dbReference>
<feature type="transmembrane region" description="Helical" evidence="16">
    <location>
        <begin position="188"/>
        <end position="207"/>
    </location>
</feature>
<keyword evidence="7" id="KW-0547">Nucleotide-binding</keyword>
<dbReference type="NCBIfam" id="TIGR01494">
    <property type="entry name" value="ATPase_P-type"/>
    <property type="match status" value="1"/>
</dbReference>
<dbReference type="NCBIfam" id="TIGR01525">
    <property type="entry name" value="ATPase-IB_hvy"/>
    <property type="match status" value="1"/>
</dbReference>
<dbReference type="InterPro" id="IPR018303">
    <property type="entry name" value="ATPase_P-typ_P_site"/>
</dbReference>
<gene>
    <name evidence="18" type="ORF">A3207_02370</name>
</gene>
<dbReference type="GeneID" id="41323072"/>
<comment type="similarity">
    <text evidence="2">Belongs to the cation transport ATPase (P-type) (TC 3.A.3) family. Type IB subfamily.</text>
</comment>
<keyword evidence="4 16" id="KW-0812">Transmembrane</keyword>
<dbReference type="GO" id="GO:0055070">
    <property type="term" value="P:copper ion homeostasis"/>
    <property type="evidence" value="ECO:0007669"/>
    <property type="project" value="TreeGrafter"/>
</dbReference>
<evidence type="ECO:0000256" key="15">
    <source>
        <dbReference type="ARBA" id="ARBA00023136"/>
    </source>
</evidence>
<evidence type="ECO:0000256" key="1">
    <source>
        <dbReference type="ARBA" id="ARBA00004127"/>
    </source>
</evidence>
<reference evidence="18" key="1">
    <citation type="submission" date="2016-03" db="EMBL/GenBank/DDBJ databases">
        <authorList>
            <person name="Borrel G."/>
            <person name="Mccann A."/>
            <person name="O'Toole P.W."/>
        </authorList>
    </citation>
    <scope>NUCLEOTIDE SEQUENCE</scope>
    <source>
        <strain evidence="18">183</strain>
    </source>
</reference>
<keyword evidence="11" id="KW-1278">Translocase</keyword>
<name>A0A8J8TEL9_9ARCH</name>
<dbReference type="PANTHER" id="PTHR43520">
    <property type="entry name" value="ATP7, ISOFORM B"/>
    <property type="match status" value="1"/>
</dbReference>
<dbReference type="FunFam" id="3.30.70.100:FF:000001">
    <property type="entry name" value="ATPase copper transporting beta"/>
    <property type="match status" value="1"/>
</dbReference>
<evidence type="ECO:0000256" key="8">
    <source>
        <dbReference type="ARBA" id="ARBA00022796"/>
    </source>
</evidence>
<dbReference type="SFLD" id="SFLDF00027">
    <property type="entry name" value="p-type_atpase"/>
    <property type="match status" value="1"/>
</dbReference>
<keyword evidence="8" id="KW-0187">Copper transport</keyword>
<keyword evidence="9" id="KW-0067">ATP-binding</keyword>
<dbReference type="Gene3D" id="2.70.150.10">
    <property type="entry name" value="Calcium-transporting ATPase, cytoplasmic transduction domain A"/>
    <property type="match status" value="1"/>
</dbReference>
<keyword evidence="12 16" id="KW-1133">Transmembrane helix</keyword>
<dbReference type="FunFam" id="3.30.70.100:FF:000005">
    <property type="entry name" value="Copper-exporting P-type ATPase A"/>
    <property type="match status" value="1"/>
</dbReference>
<evidence type="ECO:0000256" key="2">
    <source>
        <dbReference type="ARBA" id="ARBA00006024"/>
    </source>
</evidence>
<evidence type="ECO:0000256" key="9">
    <source>
        <dbReference type="ARBA" id="ARBA00022840"/>
    </source>
</evidence>
<dbReference type="CDD" id="cd00371">
    <property type="entry name" value="HMA"/>
    <property type="match status" value="2"/>
</dbReference>
<organism evidence="18 19">
    <name type="scientific">Candidatus Methanomassiliicoccus intestinalis</name>
    <dbReference type="NCBI Taxonomy" id="1406512"/>
    <lineage>
        <taxon>Archaea</taxon>
        <taxon>Methanobacteriati</taxon>
        <taxon>Thermoplasmatota</taxon>
        <taxon>Thermoplasmata</taxon>
        <taxon>Methanomassiliicoccales</taxon>
        <taxon>Methanomassiliicoccaceae</taxon>
        <taxon>Methanomassiliicoccus</taxon>
    </lineage>
</organism>
<feature type="transmembrane region" description="Helical" evidence="16">
    <location>
        <begin position="156"/>
        <end position="176"/>
    </location>
</feature>
<keyword evidence="14" id="KW-0406">Ion transport</keyword>
<dbReference type="Pfam" id="PF00403">
    <property type="entry name" value="HMA"/>
    <property type="match status" value="2"/>
</dbReference>
<dbReference type="InterPro" id="IPR008250">
    <property type="entry name" value="ATPase_P-typ_transduc_dom_A_sf"/>
</dbReference>
<dbReference type="Proteomes" id="UP000752814">
    <property type="component" value="Unassembled WGS sequence"/>
</dbReference>
<dbReference type="NCBIfam" id="TIGR00003">
    <property type="entry name" value="copper ion binding protein"/>
    <property type="match status" value="2"/>
</dbReference>
<dbReference type="PRINTS" id="PR00119">
    <property type="entry name" value="CATATPASE"/>
</dbReference>
<evidence type="ECO:0000256" key="4">
    <source>
        <dbReference type="ARBA" id="ARBA00022692"/>
    </source>
</evidence>
<comment type="caution">
    <text evidence="18">The sequence shown here is derived from an EMBL/GenBank/DDBJ whole genome shotgun (WGS) entry which is preliminary data.</text>
</comment>
<evidence type="ECO:0000256" key="3">
    <source>
        <dbReference type="ARBA" id="ARBA00022448"/>
    </source>
</evidence>
<feature type="transmembrane region" description="Helical" evidence="16">
    <location>
        <begin position="745"/>
        <end position="768"/>
    </location>
</feature>
<evidence type="ECO:0000256" key="11">
    <source>
        <dbReference type="ARBA" id="ARBA00022967"/>
    </source>
</evidence>
<dbReference type="GO" id="GO:0016020">
    <property type="term" value="C:membrane"/>
    <property type="evidence" value="ECO:0007669"/>
    <property type="project" value="InterPro"/>
</dbReference>
<keyword evidence="6" id="KW-0677">Repeat</keyword>
<sequence length="808" mass="85251">MESVPAGKSIILKVKGMQCSSCSRAIETSLNSSNGVYSSAANATTGNVSVTYDPAVITVKEIVSAIEKAGFSVALSAVTYTVKGMTCASCVASIEKSLNAIEGVYSVNVNLGTSKVAVSFDEDRVSPKRIVETIENAGFEVASEVEKKGSEDRAQLNTLIFAVVFSVPAILLMIGFDYLGLDAHGYEGYILMILTAPVQFIAGYQFYRGTYYSLKNRTLGMDVLIAVGSSAAYFYSAAAVLLPGYFHGHLYFDASAMIITLILFGKYLEHIAKGRASDAVKKLIELRPDTATVIRDGREVTISPSEMVIGDLFVVKPGERIAADGIIEEGVSAVDESMITGESVPIDKKKGSEVIGGTINQNGRLVVKAEKVGNETTLAQIIRLVEDAQSSKAPIQRYADKVASYFVPAVISIAVISFLIWYLWGYGHYVGGDGTFSFSLSILIAVLVISCPCALGLATPTAVIVGSGKGAENGILIKSGAALETAGKIKTVVLDKTGTITEGKLSVTESTVPSELIPYIIAAERGSEHPLSRAVTAYADENTPIMPVESFEAVPGKGVKAQVGGKNVIVGNRSLMDDYNLSYSSVEDDVIKLEEQGQTVVIAAVDDQIAGIIGIADTIKETSKMAVSEMKNIGIDVVMITGDNKRAAAVTAEKVGIERFVAEALPSTKSEQISLLKKEGPVAMIGDGINDAPALALADVGIAIGSGTDVALETGDIVLIKNDLIDAVASIQLSRKTVSKIRQNLFWALCYNTAAIPIAAGILFPAFGILLNPIVAAAAMSVSSITVVANAALLKRYTPEIKRKKNSL</sequence>
<dbReference type="Pfam" id="PF00702">
    <property type="entry name" value="Hydrolase"/>
    <property type="match status" value="1"/>
</dbReference>
<dbReference type="InterPro" id="IPR036163">
    <property type="entry name" value="HMA_dom_sf"/>
</dbReference>
<evidence type="ECO:0000256" key="6">
    <source>
        <dbReference type="ARBA" id="ARBA00022737"/>
    </source>
</evidence>